<evidence type="ECO:0000256" key="5">
    <source>
        <dbReference type="PROSITE-ProRule" id="PRU10137"/>
    </source>
</evidence>
<feature type="coiled-coil region" evidence="6">
    <location>
        <begin position="346"/>
        <end position="413"/>
    </location>
</feature>
<gene>
    <name evidence="9" type="primary">hin_1</name>
    <name evidence="9" type="ORF">BRLA_c015360</name>
</gene>
<dbReference type="InterPro" id="IPR036162">
    <property type="entry name" value="Resolvase-like_N_sf"/>
</dbReference>
<proteinExistence type="predicted"/>
<evidence type="ECO:0000256" key="3">
    <source>
        <dbReference type="ARBA" id="ARBA00023172"/>
    </source>
</evidence>
<evidence type="ECO:0000259" key="8">
    <source>
        <dbReference type="PROSITE" id="PS51737"/>
    </source>
</evidence>
<dbReference type="Gene3D" id="3.90.1750.20">
    <property type="entry name" value="Putative Large Serine Recombinase, Chain B, Domain 2"/>
    <property type="match status" value="1"/>
</dbReference>
<dbReference type="InterPro" id="IPR006118">
    <property type="entry name" value="Recombinase_CS"/>
</dbReference>
<sequence>MSLMKKVIITRVAIYVRVSTDEQAKEGFSIPAQRERLRAFCKSQGWEIVEEYIEEGWSAKDIQRPQMQRLLKDIKKGTLDMVLVYRLDRLTRSVLDLYLLLQLFEKHDVAFRSATEIYDTSTAMGRLFITLVAALAQWERENLAERVKFGIEQMIDEGKKPGGHSPFGYHFDKDFTCTIIEQEAKTVEKIYQWYVEGFGYRSIAKHLNEMDVRPRIAKRWNHISVRDILLNDMYIGVYRWGNKIVLDNHPPIISKQLFAKAKKTMEEKSGQSPRKGKFPLTGILRCGHCEEHNMQGFYDHRDQKTYYRCLGCNRMTHDQRILDPLLGEIDRLITSKEYFVEKVENQREVELDLDKIRNEIAKIQTQKEKWYDVFMNDSNPIPKETLFEKINTLNHKENELQELINAYDVEEETPEEKCHKIKKMINIREQYRLADVFRKKELLHSLFEKVIIYRERGRNKKIRIEYSMR</sequence>
<evidence type="ECO:0000256" key="2">
    <source>
        <dbReference type="ARBA" id="ARBA00023125"/>
    </source>
</evidence>
<dbReference type="PROSITE" id="PS51736">
    <property type="entry name" value="RECOMBINASES_3"/>
    <property type="match status" value="1"/>
</dbReference>
<dbReference type="Pfam" id="PF00239">
    <property type="entry name" value="Resolvase"/>
    <property type="match status" value="1"/>
</dbReference>
<dbReference type="InterPro" id="IPR038109">
    <property type="entry name" value="DNA_bind_recomb_sf"/>
</dbReference>
<evidence type="ECO:0000256" key="1">
    <source>
        <dbReference type="ARBA" id="ARBA00022908"/>
    </source>
</evidence>
<name>A0A075R1Y8_BRELA</name>
<dbReference type="InterPro" id="IPR050639">
    <property type="entry name" value="SSR_resolvase"/>
</dbReference>
<evidence type="ECO:0000259" key="7">
    <source>
        <dbReference type="PROSITE" id="PS51736"/>
    </source>
</evidence>
<feature type="domain" description="Resolvase/invertase-type recombinase catalytic" evidence="7">
    <location>
        <begin position="11"/>
        <end position="158"/>
    </location>
</feature>
<protein>
    <submittedName>
        <fullName evidence="9">DNA-invertase Hin</fullName>
    </submittedName>
</protein>
<dbReference type="eggNOG" id="COG1961">
    <property type="taxonomic scope" value="Bacteria"/>
</dbReference>
<feature type="active site" description="O-(5'-phospho-DNA)-serine intermediate" evidence="4 5">
    <location>
        <position position="19"/>
    </location>
</feature>
<keyword evidence="10" id="KW-1185">Reference proteome</keyword>
<feature type="domain" description="Recombinase" evidence="8">
    <location>
        <begin position="166"/>
        <end position="271"/>
    </location>
</feature>
<evidence type="ECO:0000256" key="6">
    <source>
        <dbReference type="SAM" id="Coils"/>
    </source>
</evidence>
<dbReference type="PROSITE" id="PS51737">
    <property type="entry name" value="RECOMBINASE_DNA_BIND"/>
    <property type="match status" value="1"/>
</dbReference>
<dbReference type="Proteomes" id="UP000005850">
    <property type="component" value="Chromosome"/>
</dbReference>
<dbReference type="Gene3D" id="3.40.50.1390">
    <property type="entry name" value="Resolvase, N-terminal catalytic domain"/>
    <property type="match status" value="1"/>
</dbReference>
<dbReference type="KEGG" id="blr:BRLA_c015360"/>
<keyword evidence="2" id="KW-0238">DNA-binding</keyword>
<dbReference type="PROSITE" id="PS00397">
    <property type="entry name" value="RECOMBINASES_1"/>
    <property type="match status" value="1"/>
</dbReference>
<dbReference type="GO" id="GO:0003677">
    <property type="term" value="F:DNA binding"/>
    <property type="evidence" value="ECO:0007669"/>
    <property type="project" value="UniProtKB-KW"/>
</dbReference>
<dbReference type="HOGENOM" id="CLU_010686_18_3_9"/>
<accession>A0A075R1Y8</accession>
<keyword evidence="6" id="KW-0175">Coiled coil</keyword>
<dbReference type="GO" id="GO:0015074">
    <property type="term" value="P:DNA integration"/>
    <property type="evidence" value="ECO:0007669"/>
    <property type="project" value="UniProtKB-KW"/>
</dbReference>
<dbReference type="PANTHER" id="PTHR30461">
    <property type="entry name" value="DNA-INVERTASE FROM LAMBDOID PROPHAGE"/>
    <property type="match status" value="1"/>
</dbReference>
<dbReference type="InterPro" id="IPR006119">
    <property type="entry name" value="Resolv_N"/>
</dbReference>
<dbReference type="Pfam" id="PF07508">
    <property type="entry name" value="Recombinase"/>
    <property type="match status" value="1"/>
</dbReference>
<keyword evidence="1" id="KW-0229">DNA integration</keyword>
<evidence type="ECO:0000256" key="4">
    <source>
        <dbReference type="PIRSR" id="PIRSR606118-50"/>
    </source>
</evidence>
<evidence type="ECO:0000313" key="10">
    <source>
        <dbReference type="Proteomes" id="UP000005850"/>
    </source>
</evidence>
<dbReference type="InterPro" id="IPR011109">
    <property type="entry name" value="DNA_bind_recombinase_dom"/>
</dbReference>
<dbReference type="CDD" id="cd00338">
    <property type="entry name" value="Ser_Recombinase"/>
    <property type="match status" value="1"/>
</dbReference>
<dbReference type="PANTHER" id="PTHR30461:SF23">
    <property type="entry name" value="DNA RECOMBINASE-RELATED"/>
    <property type="match status" value="1"/>
</dbReference>
<reference evidence="9 10" key="1">
    <citation type="journal article" date="2011" name="J. Bacteriol.">
        <title>Genome sequence of Brevibacillus laterosporus LMG 15441, a pathogen of invertebrates.</title>
        <authorList>
            <person name="Djukic M."/>
            <person name="Poehlein A."/>
            <person name="Thurmer A."/>
            <person name="Daniel R."/>
        </authorList>
    </citation>
    <scope>NUCLEOTIDE SEQUENCE [LARGE SCALE GENOMIC DNA]</scope>
    <source>
        <strain evidence="9 10">LMG 15441</strain>
    </source>
</reference>
<dbReference type="AlphaFoldDB" id="A0A075R1Y8"/>
<dbReference type="GO" id="GO:0000150">
    <property type="term" value="F:DNA strand exchange activity"/>
    <property type="evidence" value="ECO:0007669"/>
    <property type="project" value="InterPro"/>
</dbReference>
<keyword evidence="3" id="KW-0233">DNA recombination</keyword>
<dbReference type="EMBL" id="CP007806">
    <property type="protein sequence ID" value="AIG25864.1"/>
    <property type="molecule type" value="Genomic_DNA"/>
</dbReference>
<dbReference type="SUPFAM" id="SSF53041">
    <property type="entry name" value="Resolvase-like"/>
    <property type="match status" value="1"/>
</dbReference>
<organism evidence="9 10">
    <name type="scientific">Brevibacillus laterosporus LMG 15441</name>
    <dbReference type="NCBI Taxonomy" id="1042163"/>
    <lineage>
        <taxon>Bacteria</taxon>
        <taxon>Bacillati</taxon>
        <taxon>Bacillota</taxon>
        <taxon>Bacilli</taxon>
        <taxon>Bacillales</taxon>
        <taxon>Paenibacillaceae</taxon>
        <taxon>Brevibacillus</taxon>
    </lineage>
</organism>
<evidence type="ECO:0000313" key="9">
    <source>
        <dbReference type="EMBL" id="AIG25864.1"/>
    </source>
</evidence>
<dbReference type="STRING" id="1042163.BRLA_c015360"/>
<dbReference type="SMART" id="SM00857">
    <property type="entry name" value="Resolvase"/>
    <property type="match status" value="1"/>
</dbReference>